<dbReference type="SFLD" id="SFLDG01065">
    <property type="entry name" value="anaerobic_coproporphyrinogen-I"/>
    <property type="match status" value="1"/>
</dbReference>
<proteinExistence type="inferred from homology"/>
<name>A0A7K0KEQ6_9BACT</name>
<organism evidence="4 5">
    <name type="scientific">Hallella mizrahii</name>
    <dbReference type="NCBI Taxonomy" id="2606637"/>
    <lineage>
        <taxon>Bacteria</taxon>
        <taxon>Pseudomonadati</taxon>
        <taxon>Bacteroidota</taxon>
        <taxon>Bacteroidia</taxon>
        <taxon>Bacteroidales</taxon>
        <taxon>Prevotellaceae</taxon>
        <taxon>Hallella</taxon>
    </lineage>
</organism>
<dbReference type="InterPro" id="IPR007197">
    <property type="entry name" value="rSAM"/>
</dbReference>
<feature type="domain" description="Radical SAM core" evidence="3">
    <location>
        <begin position="1"/>
        <end position="225"/>
    </location>
</feature>
<dbReference type="SFLD" id="SFLDS00029">
    <property type="entry name" value="Radical_SAM"/>
    <property type="match status" value="1"/>
</dbReference>
<dbReference type="InterPro" id="IPR034505">
    <property type="entry name" value="Coproporphyrinogen-III_oxidase"/>
</dbReference>
<dbReference type="EMBL" id="VUNG01000014">
    <property type="protein sequence ID" value="MST84416.1"/>
    <property type="molecule type" value="Genomic_DNA"/>
</dbReference>
<comment type="caution">
    <text evidence="4">The sequence shown here is derived from an EMBL/GenBank/DDBJ whole genome shotgun (WGS) entry which is preliminary data.</text>
</comment>
<evidence type="ECO:0000256" key="2">
    <source>
        <dbReference type="RuleBase" id="RU364116"/>
    </source>
</evidence>
<dbReference type="GO" id="GO:0004109">
    <property type="term" value="F:coproporphyrinogen oxidase activity"/>
    <property type="evidence" value="ECO:0007669"/>
    <property type="project" value="InterPro"/>
</dbReference>
<dbReference type="PROSITE" id="PS51918">
    <property type="entry name" value="RADICAL_SAM"/>
    <property type="match status" value="1"/>
</dbReference>
<dbReference type="GO" id="GO:0006779">
    <property type="term" value="P:porphyrin-containing compound biosynthetic process"/>
    <property type="evidence" value="ECO:0007669"/>
    <property type="project" value="InterPro"/>
</dbReference>
<dbReference type="InterPro" id="IPR058240">
    <property type="entry name" value="rSAM_sf"/>
</dbReference>
<keyword evidence="5" id="KW-1185">Reference proteome</keyword>
<dbReference type="GO" id="GO:0005737">
    <property type="term" value="C:cytoplasm"/>
    <property type="evidence" value="ECO:0007669"/>
    <property type="project" value="UniProtKB-SubCell"/>
</dbReference>
<comment type="similarity">
    <text evidence="1">Belongs to the anaerobic coproporphyrinogen-III oxidase family. HemW subfamily.</text>
</comment>
<keyword evidence="2" id="KW-0349">Heme</keyword>
<dbReference type="InterPro" id="IPR006638">
    <property type="entry name" value="Elp3/MiaA/NifB-like_rSAM"/>
</dbReference>
<dbReference type="SFLD" id="SFLDF00562">
    <property type="entry name" value="HemN-like__clustered_with_heat"/>
    <property type="match status" value="1"/>
</dbReference>
<dbReference type="CDD" id="cd01335">
    <property type="entry name" value="Radical_SAM"/>
    <property type="match status" value="1"/>
</dbReference>
<dbReference type="PANTHER" id="PTHR13932">
    <property type="entry name" value="COPROPORPHYRINIGEN III OXIDASE"/>
    <property type="match status" value="1"/>
</dbReference>
<gene>
    <name evidence="4" type="primary">hemW</name>
    <name evidence="4" type="ORF">FYJ73_07000</name>
</gene>
<dbReference type="SFLD" id="SFLDG01082">
    <property type="entry name" value="B12-binding_domain_containing"/>
    <property type="match status" value="1"/>
</dbReference>
<dbReference type="InterPro" id="IPR004559">
    <property type="entry name" value="HemW-like"/>
</dbReference>
<dbReference type="PANTHER" id="PTHR13932:SF5">
    <property type="entry name" value="RADICAL S-ADENOSYL METHIONINE DOMAIN-CONTAINING PROTEIN 1, MITOCHONDRIAL"/>
    <property type="match status" value="1"/>
</dbReference>
<dbReference type="NCBIfam" id="TIGR00539">
    <property type="entry name" value="hemN_rel"/>
    <property type="match status" value="1"/>
</dbReference>
<comment type="subcellular location">
    <subcellularLocation>
        <location evidence="2">Cytoplasm</location>
    </subcellularLocation>
</comment>
<keyword evidence="2" id="KW-0408">Iron</keyword>
<reference evidence="4 5" key="1">
    <citation type="submission" date="2019-08" db="EMBL/GenBank/DDBJ databases">
        <title>In-depth cultivation of the pig gut microbiome towards novel bacterial diversity and tailored functional studies.</title>
        <authorList>
            <person name="Wylensek D."/>
            <person name="Hitch T.C.A."/>
            <person name="Clavel T."/>
        </authorList>
    </citation>
    <scope>NUCLEOTIDE SEQUENCE [LARGE SCALE GENOMIC DNA]</scope>
    <source>
        <strain evidence="4 5">LKV-178-WT-2A</strain>
    </source>
</reference>
<evidence type="ECO:0000259" key="3">
    <source>
        <dbReference type="PROSITE" id="PS51918"/>
    </source>
</evidence>
<dbReference type="GO" id="GO:0046872">
    <property type="term" value="F:metal ion binding"/>
    <property type="evidence" value="ECO:0007669"/>
    <property type="project" value="UniProtKB-UniRule"/>
</dbReference>
<dbReference type="InterPro" id="IPR023404">
    <property type="entry name" value="rSAM_horseshoe"/>
</dbReference>
<dbReference type="Pfam" id="PF04055">
    <property type="entry name" value="Radical_SAM"/>
    <property type="match status" value="1"/>
</dbReference>
<dbReference type="Proteomes" id="UP000438914">
    <property type="component" value="Unassembled WGS sequence"/>
</dbReference>
<evidence type="ECO:0000313" key="5">
    <source>
        <dbReference type="Proteomes" id="UP000438914"/>
    </source>
</evidence>
<dbReference type="SUPFAM" id="SSF102114">
    <property type="entry name" value="Radical SAM enzymes"/>
    <property type="match status" value="1"/>
</dbReference>
<keyword evidence="2" id="KW-0479">Metal-binding</keyword>
<keyword evidence="2" id="KW-0004">4Fe-4S</keyword>
<dbReference type="Pfam" id="PF06969">
    <property type="entry name" value="HemN_C"/>
    <property type="match status" value="1"/>
</dbReference>
<keyword evidence="2" id="KW-0143">Chaperone</keyword>
<dbReference type="RefSeq" id="WP_154534002.1">
    <property type="nucleotide sequence ID" value="NZ_VUNG01000014.1"/>
</dbReference>
<protein>
    <recommendedName>
        <fullName evidence="2">Heme chaperone HemW</fullName>
    </recommendedName>
</protein>
<keyword evidence="2" id="KW-0963">Cytoplasm</keyword>
<evidence type="ECO:0000313" key="4">
    <source>
        <dbReference type="EMBL" id="MST84416.1"/>
    </source>
</evidence>
<dbReference type="Gene3D" id="3.80.30.20">
    <property type="entry name" value="tm_1862 like domain"/>
    <property type="match status" value="1"/>
</dbReference>
<keyword evidence="2" id="KW-0411">Iron-sulfur</keyword>
<dbReference type="GO" id="GO:0051539">
    <property type="term" value="F:4 iron, 4 sulfur cluster binding"/>
    <property type="evidence" value="ECO:0007669"/>
    <property type="project" value="UniProtKB-UniRule"/>
</dbReference>
<dbReference type="InterPro" id="IPR010723">
    <property type="entry name" value="HemN_C"/>
</dbReference>
<keyword evidence="2" id="KW-0949">S-adenosyl-L-methionine</keyword>
<evidence type="ECO:0000256" key="1">
    <source>
        <dbReference type="ARBA" id="ARBA00006100"/>
    </source>
</evidence>
<comment type="function">
    <text evidence="2">Probably acts as a heme chaperone, transferring heme to an unknown acceptor. Binds one molecule of heme per monomer, possibly covalently. Binds 1 [4Fe-4S] cluster. The cluster is coordinated with 3 cysteines and an exchangeable S-adenosyl-L-methionine.</text>
</comment>
<dbReference type="SMART" id="SM00729">
    <property type="entry name" value="Elp3"/>
    <property type="match status" value="1"/>
</dbReference>
<sequence>MAGLYVHIPFCASRCIYCGFYSTTLLELRSRYVDALCREMSLQKTHPPIETIYLGGGTPSQLSHDDLLRLFTYIYKVYPVATDAEVTMECNPDDISPSMFRDLPVNRVSMGAQTFDENRLRLLHRRHTAEEVNRAFDILRADGIRNISLDLMFGFPNETMDDWQHDIEHALRLQPEHISAYGLMYEEGTPLYRMLEQGKVSEIDEELSISMYDTLIDRLSKAGYEHYEISNFAKLSVDDKVLHRPSSFRSRHNSSYWHDIPYIGLGAAAHSYDGHSRHWAVADLKQYITRIESGQLPYTEEPIDESTHYDDLITTALRTREGLDIDRLSPPYSSYLLAQAQPYLDKNMLAITGHHLHLTRQGILLSNTIMSDLMHV</sequence>
<accession>A0A7K0KEQ6</accession>
<dbReference type="AlphaFoldDB" id="A0A7K0KEQ6"/>